<dbReference type="Pfam" id="PF11130">
    <property type="entry name" value="TraC_F_IV"/>
    <property type="match status" value="1"/>
</dbReference>
<dbReference type="SMART" id="SM00052">
    <property type="entry name" value="EAL"/>
    <property type="match status" value="1"/>
</dbReference>
<dbReference type="InterPro" id="IPR027417">
    <property type="entry name" value="P-loop_NTPase"/>
</dbReference>
<sequence>MFYLVLIVAIVALFFYVKQPKRLQKIMPYLKQFWDWLLPDEWHEQQGGLTKSVIKALNDTSTLSKMILLHSYEQKSDDFGIYNLCTGRRAIGFKITPPPHVGDSTIKLIKSAFKTIDIKNVAVQISTYASDNISEYLEAIEANTQEDINVLNASSLKMMRDDRIQKMKKWAKSSMLDNGADFRARNLISFMTVIFPKDTSIAKIRSIYGQIQGVLTDLSPEPLSPKLVVSLYGEIFKEDFKLKDYDPHQRMNVQLVKGARVRVNNENSIIHIGEKTYAKVLTTDKFPKHTTPLDVQNAFFDLEGEFQNPLPCRFLTTLTVHIDDPDRLKEKILKRARANVSAEKKIPDGTYALMPKIKKTMQESHNIIQYIDEDKEPIYEGMYSLTIFENSPEKLDNAIGRIKTKFASIDFGGWEIAQEDYGIVALQVLLWSMPFQFDLETKNYLNRYNLMFSSNISAIVPLIGSFKGIGSPILRFLGRSGQVVGLDLWASDSNYNACIIGPSGTGKSFLSNSIQASNAQAGVRSMIFDIGKSYKPLCDEIGGEFIHFSKENSDGSANAKCLNFFTNIVTEKVHIEGFEGQSIQAIYEVFPLAELAVNGYVEMIEEDAFSSMVIIVGAMCGRDLSMKDDVAKESSEAQMAALIEGAIQVAFYRRGRDAGMRDVGEALKGFAKEAEVRRHDRIVDLIQDMILALEPYITEGGKFYTYYNGAYNINVKNDFCVIELEELAPKGVLYFIVFMSMLERAAQEMFLDSASNGKGQRKSVIIDEAAPVLANFMFAKYLDDFARRVRKYNGSLTVITQNPADFLHNVNSKAVWVNTTHKFILELNASKVEQNFAENGLFFGYGDFRKKQMTSVKNRAPHYSEVMYIYNDKVSEVLLLKATPQEAAMFTTNPKDKNLKLEFQKEFGLTPQEATKMLGFHKEGLDKATMLTRLKEGDRSSTVKYWMEKIRNAINQDLVEPQSQMIIDDSGAPAFYEVHLYIRDARTNELYGFKDFGEVALEQDMMPLLARKCIQKALDFYSKKNFVFSINVMIEEISHEHLKNLISILGDYADNVILEIPASAFESKEDKERSVHFCNKAREAGFMIAIDHLNFDNFTPGLVKAIEPTVLKIDGELIMAAQNDNDKLMELKAMSPIAKALNINILAAHIENRSLLNLARKLEFNFYQGRFINEPNNMLENFAGQGYQFQMQEEENF</sequence>
<dbReference type="RefSeq" id="WP_034586276.1">
    <property type="nucleotide sequence ID" value="NZ_JRPE02000015.1"/>
</dbReference>
<dbReference type="InterPro" id="IPR053155">
    <property type="entry name" value="F-pilin_assembly_TraC"/>
</dbReference>
<dbReference type="Proteomes" id="UP000029921">
    <property type="component" value="Unassembled WGS sequence"/>
</dbReference>
<proteinExistence type="predicted"/>
<protein>
    <submittedName>
        <fullName evidence="2">EAL domain-containing protein</fullName>
    </submittedName>
</protein>
<dbReference type="PANTHER" id="PTHR38467">
    <property type="match status" value="1"/>
</dbReference>
<dbReference type="InterPro" id="IPR025955">
    <property type="entry name" value="TraC/Conjuga_ATPase"/>
</dbReference>
<dbReference type="Gene3D" id="1.10.8.730">
    <property type="match status" value="1"/>
</dbReference>
<dbReference type="Gene3D" id="3.40.50.300">
    <property type="entry name" value="P-loop containing nucleotide triphosphate hydrolases"/>
    <property type="match status" value="2"/>
</dbReference>
<keyword evidence="3" id="KW-1185">Reference proteome</keyword>
<dbReference type="Gene3D" id="3.20.20.450">
    <property type="entry name" value="EAL domain"/>
    <property type="match status" value="1"/>
</dbReference>
<name>A0A4U8SYT5_9HELI</name>
<organism evidence="2 3">
    <name type="scientific">Helicobacter magdeburgensis</name>
    <dbReference type="NCBI Taxonomy" id="471858"/>
    <lineage>
        <taxon>Bacteria</taxon>
        <taxon>Pseudomonadati</taxon>
        <taxon>Campylobacterota</taxon>
        <taxon>Epsilonproteobacteria</taxon>
        <taxon>Campylobacterales</taxon>
        <taxon>Helicobacteraceae</taxon>
        <taxon>Helicobacter</taxon>
    </lineage>
</organism>
<dbReference type="AlphaFoldDB" id="A0A4U8SYT5"/>
<dbReference type="SUPFAM" id="SSF141868">
    <property type="entry name" value="EAL domain-like"/>
    <property type="match status" value="1"/>
</dbReference>
<dbReference type="EMBL" id="JRPE02000015">
    <property type="protein sequence ID" value="TLD91377.1"/>
    <property type="molecule type" value="Genomic_DNA"/>
</dbReference>
<dbReference type="InterPro" id="IPR035919">
    <property type="entry name" value="EAL_sf"/>
</dbReference>
<accession>A0A4U8SYT5</accession>
<dbReference type="PROSITE" id="PS50883">
    <property type="entry name" value="EAL"/>
    <property type="match status" value="1"/>
</dbReference>
<dbReference type="InterPro" id="IPR001633">
    <property type="entry name" value="EAL_dom"/>
</dbReference>
<dbReference type="InterPro" id="IPR043964">
    <property type="entry name" value="P-loop_TraG"/>
</dbReference>
<evidence type="ECO:0000313" key="3">
    <source>
        <dbReference type="Proteomes" id="UP000029921"/>
    </source>
</evidence>
<evidence type="ECO:0000259" key="1">
    <source>
        <dbReference type="PROSITE" id="PS50883"/>
    </source>
</evidence>
<dbReference type="Pfam" id="PF00563">
    <property type="entry name" value="EAL"/>
    <property type="match status" value="1"/>
</dbReference>
<evidence type="ECO:0000313" key="2">
    <source>
        <dbReference type="EMBL" id="TLD91377.1"/>
    </source>
</evidence>
<dbReference type="CDD" id="cd01948">
    <property type="entry name" value="EAL"/>
    <property type="match status" value="1"/>
</dbReference>
<gene>
    <name evidence="2" type="ORF">LS74_009035</name>
</gene>
<reference evidence="2 3" key="1">
    <citation type="journal article" date="2014" name="Genome Announc.">
        <title>Draft genome sequences of eight enterohepatic helicobacter species isolated from both laboratory and wild rodents.</title>
        <authorList>
            <person name="Sheh A."/>
            <person name="Shen Z."/>
            <person name="Fox J.G."/>
        </authorList>
    </citation>
    <scope>NUCLEOTIDE SEQUENCE [LARGE SCALE GENOMIC DNA]</scope>
    <source>
        <strain evidence="2 3">MIT 96-1001</strain>
    </source>
</reference>
<feature type="domain" description="EAL" evidence="1">
    <location>
        <begin position="943"/>
        <end position="1189"/>
    </location>
</feature>
<comment type="caution">
    <text evidence="2">The sequence shown here is derived from an EMBL/GenBank/DDBJ whole genome shotgun (WGS) entry which is preliminary data.</text>
</comment>
<dbReference type="Pfam" id="PF19044">
    <property type="entry name" value="P-loop_TraG"/>
    <property type="match status" value="2"/>
</dbReference>
<dbReference type="SUPFAM" id="SSF52540">
    <property type="entry name" value="P-loop containing nucleoside triphosphate hydrolases"/>
    <property type="match status" value="1"/>
</dbReference>
<dbReference type="PANTHER" id="PTHR38467:SF1">
    <property type="entry name" value="CONJUGATIVE TRANSFER: ASSEMBLY"/>
    <property type="match status" value="1"/>
</dbReference>
<dbReference type="CDD" id="cd01127">
    <property type="entry name" value="TrwB_TraG_TraD_VirD4"/>
    <property type="match status" value="1"/>
</dbReference>